<name>A0A1H0DBV2_ALLAB</name>
<evidence type="ECO:0000313" key="2">
    <source>
        <dbReference type="Proteomes" id="UP000183376"/>
    </source>
</evidence>
<evidence type="ECO:0000313" key="1">
    <source>
        <dbReference type="EMBL" id="SDN67436.1"/>
    </source>
</evidence>
<dbReference type="EMBL" id="LT629701">
    <property type="protein sequence ID" value="SDN67436.1"/>
    <property type="molecule type" value="Genomic_DNA"/>
</dbReference>
<sequence>MRIEAPNMKAAIGALNALNESFGAFKYPNDSFSA</sequence>
<organism evidence="1 2">
    <name type="scientific">Allokutzneria albata</name>
    <name type="common">Kibdelosporangium albatum</name>
    <dbReference type="NCBI Taxonomy" id="211114"/>
    <lineage>
        <taxon>Bacteria</taxon>
        <taxon>Bacillati</taxon>
        <taxon>Actinomycetota</taxon>
        <taxon>Actinomycetes</taxon>
        <taxon>Pseudonocardiales</taxon>
        <taxon>Pseudonocardiaceae</taxon>
        <taxon>Allokutzneria</taxon>
    </lineage>
</organism>
<proteinExistence type="predicted"/>
<keyword evidence="2" id="KW-1185">Reference proteome</keyword>
<protein>
    <submittedName>
        <fullName evidence="1">Uncharacterized protein</fullName>
    </submittedName>
</protein>
<reference evidence="1 2" key="1">
    <citation type="submission" date="2016-10" db="EMBL/GenBank/DDBJ databases">
        <authorList>
            <person name="de Groot N.N."/>
        </authorList>
    </citation>
    <scope>NUCLEOTIDE SEQUENCE [LARGE SCALE GENOMIC DNA]</scope>
    <source>
        <strain evidence="1 2">DSM 44149</strain>
    </source>
</reference>
<dbReference type="Proteomes" id="UP000183376">
    <property type="component" value="Chromosome I"/>
</dbReference>
<accession>A0A1H0DBV2</accession>
<dbReference type="AlphaFoldDB" id="A0A1H0DBV2"/>
<gene>
    <name evidence="1" type="ORF">SAMN04489726_7702</name>
</gene>